<feature type="region of interest" description="Disordered" evidence="1">
    <location>
        <begin position="92"/>
        <end position="124"/>
    </location>
</feature>
<protein>
    <submittedName>
        <fullName evidence="2">Uncharacterized protein</fullName>
    </submittedName>
</protein>
<evidence type="ECO:0000313" key="2">
    <source>
        <dbReference type="EMBL" id="MFF5924397.1"/>
    </source>
</evidence>
<reference evidence="2 3" key="1">
    <citation type="submission" date="2024-10" db="EMBL/GenBank/DDBJ databases">
        <title>The Natural Products Discovery Center: Release of the First 8490 Sequenced Strains for Exploring Actinobacteria Biosynthetic Diversity.</title>
        <authorList>
            <person name="Kalkreuter E."/>
            <person name="Kautsar S.A."/>
            <person name="Yang D."/>
            <person name="Bader C.D."/>
            <person name="Teijaro C.N."/>
            <person name="Fluegel L."/>
            <person name="Davis C.M."/>
            <person name="Simpson J.R."/>
            <person name="Lauterbach L."/>
            <person name="Steele A.D."/>
            <person name="Gui C."/>
            <person name="Meng S."/>
            <person name="Li G."/>
            <person name="Viehrig K."/>
            <person name="Ye F."/>
            <person name="Su P."/>
            <person name="Kiefer A.F."/>
            <person name="Nichols A."/>
            <person name="Cepeda A.J."/>
            <person name="Yan W."/>
            <person name="Fan B."/>
            <person name="Jiang Y."/>
            <person name="Adhikari A."/>
            <person name="Zheng C.-J."/>
            <person name="Schuster L."/>
            <person name="Cowan T.M."/>
            <person name="Smanski M.J."/>
            <person name="Chevrette M.G."/>
            <person name="De Carvalho L.P.S."/>
            <person name="Shen B."/>
        </authorList>
    </citation>
    <scope>NUCLEOTIDE SEQUENCE [LARGE SCALE GENOMIC DNA]</scope>
    <source>
        <strain evidence="2 3">NPDC012605</strain>
    </source>
</reference>
<evidence type="ECO:0000256" key="1">
    <source>
        <dbReference type="SAM" id="MobiDB-lite"/>
    </source>
</evidence>
<accession>A0ABW6Y3P2</accession>
<name>A0ABW6Y3P2_9ACTN</name>
<dbReference type="EMBL" id="JBIBDZ010000028">
    <property type="protein sequence ID" value="MFF5924397.1"/>
    <property type="molecule type" value="Genomic_DNA"/>
</dbReference>
<comment type="caution">
    <text evidence="2">The sequence shown here is derived from an EMBL/GenBank/DDBJ whole genome shotgun (WGS) entry which is preliminary data.</text>
</comment>
<evidence type="ECO:0000313" key="3">
    <source>
        <dbReference type="Proteomes" id="UP001602370"/>
    </source>
</evidence>
<dbReference type="RefSeq" id="WP_359521292.1">
    <property type="nucleotide sequence ID" value="NZ_JBIBDZ010000028.1"/>
</dbReference>
<proteinExistence type="predicted"/>
<gene>
    <name evidence="2" type="ORF">ACFY8C_39920</name>
</gene>
<organism evidence="2 3">
    <name type="scientific">Streptomyces flavochromogenes</name>
    <dbReference type="NCBI Taxonomy" id="68199"/>
    <lineage>
        <taxon>Bacteria</taxon>
        <taxon>Bacillati</taxon>
        <taxon>Actinomycetota</taxon>
        <taxon>Actinomycetes</taxon>
        <taxon>Kitasatosporales</taxon>
        <taxon>Streptomycetaceae</taxon>
        <taxon>Streptomyces</taxon>
    </lineage>
</organism>
<keyword evidence="3" id="KW-1185">Reference proteome</keyword>
<sequence>MTYRRTITCDGGGCLALFIGRPQWAADAAKFAAMRAGWRCGGLGSPDLCPSCRPDGTGRGPVLERGECPVCTGRQRELAEVTECMYCGHQEPHPADDEAEDQADDQAAGEAGTRCPAAHPEDPTPCSGPVVVTVLDAQNHGAKGCTRHGSRLLASLDGARVVGLPDAPAGTAVRVFKLADGIRPFPWLTGPRVREAELSRAEVRQQAAGTLAELADDAHRNVRGGAGD</sequence>
<dbReference type="Proteomes" id="UP001602370">
    <property type="component" value="Unassembled WGS sequence"/>
</dbReference>